<dbReference type="EC" id="3.4.-.-" evidence="8"/>
<reference evidence="8" key="1">
    <citation type="submission" date="2019-08" db="EMBL/GenBank/DDBJ databases">
        <authorList>
            <person name="Kucharzyk K."/>
            <person name="Murdoch R.W."/>
            <person name="Higgins S."/>
            <person name="Loffler F."/>
        </authorList>
    </citation>
    <scope>NUCLEOTIDE SEQUENCE</scope>
</reference>
<comment type="cofactor">
    <cofactor evidence="1">
        <name>Zn(2+)</name>
        <dbReference type="ChEBI" id="CHEBI:29105"/>
    </cofactor>
</comment>
<dbReference type="GO" id="GO:0051603">
    <property type="term" value="P:proteolysis involved in protein catabolic process"/>
    <property type="evidence" value="ECO:0007669"/>
    <property type="project" value="TreeGrafter"/>
</dbReference>
<evidence type="ECO:0000256" key="2">
    <source>
        <dbReference type="ARBA" id="ARBA00022670"/>
    </source>
</evidence>
<evidence type="ECO:0000256" key="5">
    <source>
        <dbReference type="ARBA" id="ARBA00022833"/>
    </source>
</evidence>
<dbReference type="GO" id="GO:0046872">
    <property type="term" value="F:metal ion binding"/>
    <property type="evidence" value="ECO:0007669"/>
    <property type="project" value="UniProtKB-KW"/>
</dbReference>
<organism evidence="8">
    <name type="scientific">bioreactor metagenome</name>
    <dbReference type="NCBI Taxonomy" id="1076179"/>
    <lineage>
        <taxon>unclassified sequences</taxon>
        <taxon>metagenomes</taxon>
        <taxon>ecological metagenomes</taxon>
    </lineage>
</organism>
<keyword evidence="3" id="KW-0479">Metal-binding</keyword>
<evidence type="ECO:0000256" key="3">
    <source>
        <dbReference type="ARBA" id="ARBA00022723"/>
    </source>
</evidence>
<dbReference type="GO" id="GO:0004222">
    <property type="term" value="F:metalloendopeptidase activity"/>
    <property type="evidence" value="ECO:0007669"/>
    <property type="project" value="InterPro"/>
</dbReference>
<dbReference type="GO" id="GO:0016020">
    <property type="term" value="C:membrane"/>
    <property type="evidence" value="ECO:0007669"/>
    <property type="project" value="TreeGrafter"/>
</dbReference>
<dbReference type="InterPro" id="IPR001915">
    <property type="entry name" value="Peptidase_M48"/>
</dbReference>
<dbReference type="CDD" id="cd07332">
    <property type="entry name" value="M48C_Oma1_like"/>
    <property type="match status" value="1"/>
</dbReference>
<dbReference type="PANTHER" id="PTHR22726">
    <property type="entry name" value="METALLOENDOPEPTIDASE OMA1"/>
    <property type="match status" value="1"/>
</dbReference>
<evidence type="ECO:0000256" key="1">
    <source>
        <dbReference type="ARBA" id="ARBA00001947"/>
    </source>
</evidence>
<comment type="caution">
    <text evidence="8">The sequence shown here is derived from an EMBL/GenBank/DDBJ whole genome shotgun (WGS) entry which is preliminary data.</text>
</comment>
<proteinExistence type="predicted"/>
<evidence type="ECO:0000259" key="7">
    <source>
        <dbReference type="Pfam" id="PF01435"/>
    </source>
</evidence>
<keyword evidence="6" id="KW-0482">Metalloprotease</keyword>
<feature type="domain" description="Peptidase M48" evidence="7">
    <location>
        <begin position="73"/>
        <end position="236"/>
    </location>
</feature>
<dbReference type="Pfam" id="PF01435">
    <property type="entry name" value="Peptidase_M48"/>
    <property type="match status" value="1"/>
</dbReference>
<dbReference type="AlphaFoldDB" id="A0A645BF58"/>
<keyword evidence="2 8" id="KW-0645">Protease</keyword>
<keyword evidence="4 8" id="KW-0378">Hydrolase</keyword>
<evidence type="ECO:0000256" key="6">
    <source>
        <dbReference type="ARBA" id="ARBA00023049"/>
    </source>
</evidence>
<dbReference type="EMBL" id="VSSQ01019580">
    <property type="protein sequence ID" value="MPM63746.1"/>
    <property type="molecule type" value="Genomic_DNA"/>
</dbReference>
<dbReference type="InterPro" id="IPR051156">
    <property type="entry name" value="Mito/Outer_Membr_Metalloprot"/>
</dbReference>
<name>A0A645BF58_9ZZZZ</name>
<dbReference type="PANTHER" id="PTHR22726:SF1">
    <property type="entry name" value="METALLOENDOPEPTIDASE OMA1, MITOCHONDRIAL"/>
    <property type="match status" value="1"/>
</dbReference>
<gene>
    <name evidence="8" type="primary">bepA_55</name>
    <name evidence="8" type="ORF">SDC9_110628</name>
</gene>
<accession>A0A645BF58</accession>
<protein>
    <submittedName>
        <fullName evidence="8">Beta-barrel assembly-enhancing protease</fullName>
        <ecNumber evidence="8">3.4.-.-</ecNumber>
    </submittedName>
</protein>
<sequence length="239" mass="26789">MRKIIKETIITLAIFAASFLLLAQVPWTKIFRVEQIRENTQKKLGDIYWSYFKLNSTVSSDSILISRVDSITKVVCSFDSTFYPNVKLHIIETSDINAFALPDNHLVVNTGLIDFCTSDAELAGIIAHEIAHMELNHVMQKLAKEIGIATIISISSGSAGEMVMQTARLFTSGAYDRKLEKEADLEAVRILNKAGIDKNGLANFMERLSSTENNLEIIEWLSTHPDSKERAKYIRGAKH</sequence>
<evidence type="ECO:0000313" key="8">
    <source>
        <dbReference type="EMBL" id="MPM63746.1"/>
    </source>
</evidence>
<keyword evidence="5" id="KW-0862">Zinc</keyword>
<dbReference type="Gene3D" id="3.30.2010.10">
    <property type="entry name" value="Metalloproteases ('zincins'), catalytic domain"/>
    <property type="match status" value="1"/>
</dbReference>
<evidence type="ECO:0000256" key="4">
    <source>
        <dbReference type="ARBA" id="ARBA00022801"/>
    </source>
</evidence>